<dbReference type="InterPro" id="IPR028082">
    <property type="entry name" value="Peripla_BP_I"/>
</dbReference>
<evidence type="ECO:0000256" key="2">
    <source>
        <dbReference type="ARBA" id="ARBA00023015"/>
    </source>
</evidence>
<evidence type="ECO:0000313" key="6">
    <source>
        <dbReference type="EMBL" id="GCE22956.1"/>
    </source>
</evidence>
<dbReference type="RefSeq" id="WP_126556462.1">
    <property type="nucleotide sequence ID" value="NZ_BIFS01000002.1"/>
</dbReference>
<dbReference type="AlphaFoldDB" id="A0A402AV10"/>
<feature type="domain" description="HTH lacI-type" evidence="5">
    <location>
        <begin position="5"/>
        <end position="64"/>
    </location>
</feature>
<dbReference type="PANTHER" id="PTHR30146:SF148">
    <property type="entry name" value="HTH-TYPE TRANSCRIPTIONAL REPRESSOR PURR-RELATED"/>
    <property type="match status" value="1"/>
</dbReference>
<dbReference type="Pfam" id="PF13377">
    <property type="entry name" value="Peripla_BP_3"/>
    <property type="match status" value="1"/>
</dbReference>
<keyword evidence="1" id="KW-0678">Repressor</keyword>
<accession>A0A402AV10</accession>
<reference evidence="7" key="1">
    <citation type="submission" date="2018-12" db="EMBL/GenBank/DDBJ databases">
        <title>Tengunoibacter tsumagoiensis gen. nov., sp. nov., Dictyobacter kobayashii sp. nov., D. alpinus sp. nov., and D. joshuensis sp. nov. and description of Dictyobacteraceae fam. nov. within the order Ktedonobacterales isolated from Tengu-no-mugimeshi.</title>
        <authorList>
            <person name="Wang C.M."/>
            <person name="Zheng Y."/>
            <person name="Sakai Y."/>
            <person name="Toyoda A."/>
            <person name="Minakuchi Y."/>
            <person name="Abe K."/>
            <person name="Yokota A."/>
            <person name="Yabe S."/>
        </authorList>
    </citation>
    <scope>NUCLEOTIDE SEQUENCE [LARGE SCALE GENOMIC DNA]</scope>
    <source>
        <strain evidence="7">Uno11</strain>
    </source>
</reference>
<evidence type="ECO:0000313" key="7">
    <source>
        <dbReference type="Proteomes" id="UP000287188"/>
    </source>
</evidence>
<dbReference type="GO" id="GO:0000976">
    <property type="term" value="F:transcription cis-regulatory region binding"/>
    <property type="evidence" value="ECO:0007669"/>
    <property type="project" value="TreeGrafter"/>
</dbReference>
<dbReference type="OrthoDB" id="9784962at2"/>
<dbReference type="Gene3D" id="1.10.260.40">
    <property type="entry name" value="lambda repressor-like DNA-binding domains"/>
    <property type="match status" value="1"/>
</dbReference>
<evidence type="ECO:0000256" key="3">
    <source>
        <dbReference type="ARBA" id="ARBA00023125"/>
    </source>
</evidence>
<dbReference type="InterPro" id="IPR000843">
    <property type="entry name" value="HTH_LacI"/>
</dbReference>
<keyword evidence="7" id="KW-1185">Reference proteome</keyword>
<dbReference type="CDD" id="cd06267">
    <property type="entry name" value="PBP1_LacI_sugar_binding-like"/>
    <property type="match status" value="1"/>
</dbReference>
<dbReference type="GO" id="GO:0003700">
    <property type="term" value="F:DNA-binding transcription factor activity"/>
    <property type="evidence" value="ECO:0007669"/>
    <property type="project" value="TreeGrafter"/>
</dbReference>
<proteinExistence type="predicted"/>
<evidence type="ECO:0000256" key="1">
    <source>
        <dbReference type="ARBA" id="ARBA00022491"/>
    </source>
</evidence>
<dbReference type="Pfam" id="PF00356">
    <property type="entry name" value="LacI"/>
    <property type="match status" value="1"/>
</dbReference>
<gene>
    <name evidence="6" type="ORF">KDK_67560</name>
</gene>
<dbReference type="SMART" id="SM00354">
    <property type="entry name" value="HTH_LACI"/>
    <property type="match status" value="1"/>
</dbReference>
<name>A0A402AV10_9CHLR</name>
<dbReference type="InterPro" id="IPR046335">
    <property type="entry name" value="LacI/GalR-like_sensor"/>
</dbReference>
<protein>
    <submittedName>
        <fullName evidence="6">LacI family transcriptional regulator</fullName>
    </submittedName>
</protein>
<keyword evidence="2" id="KW-0805">Transcription regulation</keyword>
<organism evidence="6 7">
    <name type="scientific">Dictyobacter kobayashii</name>
    <dbReference type="NCBI Taxonomy" id="2014872"/>
    <lineage>
        <taxon>Bacteria</taxon>
        <taxon>Bacillati</taxon>
        <taxon>Chloroflexota</taxon>
        <taxon>Ktedonobacteria</taxon>
        <taxon>Ktedonobacterales</taxon>
        <taxon>Dictyobacteraceae</taxon>
        <taxon>Dictyobacter</taxon>
    </lineage>
</organism>
<dbReference type="InterPro" id="IPR010982">
    <property type="entry name" value="Lambda_DNA-bd_dom_sf"/>
</dbReference>
<sequence>MQRSITVKDIAQKAGVSIATVSRVLNNHANINDGIRQRVLKVAEELGYEKYEKPERARGKNLKEIAFVLTHGDVVTPDIFWMPILQGAETEANKARIRLTYQGVDANIKPALLISKIQELRTDGLLLVGPFTPETVRAAQEIGLPCVLIDNYIRSRVKPIDAVLADNAGGVKDAMEYLISIGHRNIAFVGGHTTASKYIYTFRQRQAGYLQALQEANLPIIDELLLDIDVTSLEEIDEACQRLLDSHRPFSAMVCANDPTASYMMRALHKRNVRIPEDVSIIGFDDVAIARHLTPALTSVHVPTDAMGALAVKRLIERHSEPDGLAITHLVDVHLVHRNSVIAHI</sequence>
<comment type="caution">
    <text evidence="6">The sequence shown here is derived from an EMBL/GenBank/DDBJ whole genome shotgun (WGS) entry which is preliminary data.</text>
</comment>
<evidence type="ECO:0000256" key="4">
    <source>
        <dbReference type="ARBA" id="ARBA00023163"/>
    </source>
</evidence>
<dbReference type="EMBL" id="BIFS01000002">
    <property type="protein sequence ID" value="GCE22956.1"/>
    <property type="molecule type" value="Genomic_DNA"/>
</dbReference>
<dbReference type="Gene3D" id="3.40.50.2300">
    <property type="match status" value="2"/>
</dbReference>
<keyword evidence="3" id="KW-0238">DNA-binding</keyword>
<dbReference type="CDD" id="cd01392">
    <property type="entry name" value="HTH_LacI"/>
    <property type="match status" value="1"/>
</dbReference>
<dbReference type="PROSITE" id="PS50932">
    <property type="entry name" value="HTH_LACI_2"/>
    <property type="match status" value="1"/>
</dbReference>
<dbReference type="PANTHER" id="PTHR30146">
    <property type="entry name" value="LACI-RELATED TRANSCRIPTIONAL REPRESSOR"/>
    <property type="match status" value="1"/>
</dbReference>
<evidence type="ECO:0000259" key="5">
    <source>
        <dbReference type="PROSITE" id="PS50932"/>
    </source>
</evidence>
<dbReference type="PRINTS" id="PR00036">
    <property type="entry name" value="HTHLACI"/>
</dbReference>
<dbReference type="Proteomes" id="UP000287188">
    <property type="component" value="Unassembled WGS sequence"/>
</dbReference>
<keyword evidence="4" id="KW-0804">Transcription</keyword>
<dbReference type="SUPFAM" id="SSF47413">
    <property type="entry name" value="lambda repressor-like DNA-binding domains"/>
    <property type="match status" value="1"/>
</dbReference>
<dbReference type="SUPFAM" id="SSF53822">
    <property type="entry name" value="Periplasmic binding protein-like I"/>
    <property type="match status" value="1"/>
</dbReference>
<dbReference type="PROSITE" id="PS00356">
    <property type="entry name" value="HTH_LACI_1"/>
    <property type="match status" value="1"/>
</dbReference>